<organism evidence="1 2">
    <name type="scientific">Nitrospira tepida</name>
    <dbReference type="NCBI Taxonomy" id="2973512"/>
    <lineage>
        <taxon>Bacteria</taxon>
        <taxon>Pseudomonadati</taxon>
        <taxon>Nitrospirota</taxon>
        <taxon>Nitrospiria</taxon>
        <taxon>Nitrospirales</taxon>
        <taxon>Nitrospiraceae</taxon>
        <taxon>Nitrospira</taxon>
    </lineage>
</organism>
<evidence type="ECO:0000313" key="1">
    <source>
        <dbReference type="EMBL" id="CAI4029954.1"/>
    </source>
</evidence>
<protein>
    <submittedName>
        <fullName evidence="1">Uncharacterized protein</fullName>
    </submittedName>
</protein>
<sequence length="111" mass="11779">MATARTRQADRATPIQPSALRPATIQECVRCGGLLVIDHCTDLMDGTGRLEFTALRCVQCGDVIDPVILRNRVTQGTKQASVPSGLLTDPAGVAFRVSAGRSGQYATAMFS</sequence>
<dbReference type="AlphaFoldDB" id="A0AA86MVU4"/>
<dbReference type="Proteomes" id="UP001179121">
    <property type="component" value="Chromosome"/>
</dbReference>
<gene>
    <name evidence="1" type="ORF">DNFV4_00374</name>
</gene>
<dbReference type="RefSeq" id="WP_289266967.1">
    <property type="nucleotide sequence ID" value="NZ_OX365700.1"/>
</dbReference>
<keyword evidence="2" id="KW-1185">Reference proteome</keyword>
<accession>A0AA86MVU4</accession>
<name>A0AA86MVU4_9BACT</name>
<dbReference type="EMBL" id="OX365700">
    <property type="protein sequence ID" value="CAI4029954.1"/>
    <property type="molecule type" value="Genomic_DNA"/>
</dbReference>
<reference evidence="1" key="1">
    <citation type="submission" date="2022-10" db="EMBL/GenBank/DDBJ databases">
        <authorList>
            <person name="Koch H."/>
        </authorList>
    </citation>
    <scope>NUCLEOTIDE SEQUENCE</scope>
    <source>
        <strain evidence="1">DNF</strain>
    </source>
</reference>
<proteinExistence type="predicted"/>
<dbReference type="KEGG" id="nti:DNFV4_00374"/>
<evidence type="ECO:0000313" key="2">
    <source>
        <dbReference type="Proteomes" id="UP001179121"/>
    </source>
</evidence>